<proteinExistence type="predicted"/>
<gene>
    <name evidence="1" type="ORF">S03H2_33795</name>
</gene>
<evidence type="ECO:0000313" key="1">
    <source>
        <dbReference type="EMBL" id="GAH50719.1"/>
    </source>
</evidence>
<sequence length="57" mass="6592">MEKWIWKLIGLVIPVVTPALRDMLRELLNKLEESAKKTPNPYDDILVEMLKAVTLSK</sequence>
<name>X1HA46_9ZZZZ</name>
<dbReference type="AlphaFoldDB" id="X1HA46"/>
<protein>
    <submittedName>
        <fullName evidence="1">Uncharacterized protein</fullName>
    </submittedName>
</protein>
<accession>X1HA46</accession>
<reference evidence="1" key="1">
    <citation type="journal article" date="2014" name="Front. Microbiol.">
        <title>High frequency of phylogenetically diverse reductive dehalogenase-homologous genes in deep subseafloor sedimentary metagenomes.</title>
        <authorList>
            <person name="Kawai M."/>
            <person name="Futagami T."/>
            <person name="Toyoda A."/>
            <person name="Takaki Y."/>
            <person name="Nishi S."/>
            <person name="Hori S."/>
            <person name="Arai W."/>
            <person name="Tsubouchi T."/>
            <person name="Morono Y."/>
            <person name="Uchiyama I."/>
            <person name="Ito T."/>
            <person name="Fujiyama A."/>
            <person name="Inagaki F."/>
            <person name="Takami H."/>
        </authorList>
    </citation>
    <scope>NUCLEOTIDE SEQUENCE</scope>
    <source>
        <strain evidence="1">Expedition CK06-06</strain>
    </source>
</reference>
<comment type="caution">
    <text evidence="1">The sequence shown here is derived from an EMBL/GenBank/DDBJ whole genome shotgun (WGS) entry which is preliminary data.</text>
</comment>
<dbReference type="EMBL" id="BARU01020591">
    <property type="protein sequence ID" value="GAH50719.1"/>
    <property type="molecule type" value="Genomic_DNA"/>
</dbReference>
<organism evidence="1">
    <name type="scientific">marine sediment metagenome</name>
    <dbReference type="NCBI Taxonomy" id="412755"/>
    <lineage>
        <taxon>unclassified sequences</taxon>
        <taxon>metagenomes</taxon>
        <taxon>ecological metagenomes</taxon>
    </lineage>
</organism>